<name>A0A8J2TXC8_9MICO</name>
<feature type="domain" description="HTH rpiR-type" evidence="4">
    <location>
        <begin position="25"/>
        <end position="101"/>
    </location>
</feature>
<dbReference type="InterPro" id="IPR036388">
    <property type="entry name" value="WH-like_DNA-bd_sf"/>
</dbReference>
<dbReference type="PROSITE" id="PS51464">
    <property type="entry name" value="SIS"/>
    <property type="match status" value="1"/>
</dbReference>
<dbReference type="PANTHER" id="PTHR30514">
    <property type="entry name" value="GLUCOKINASE"/>
    <property type="match status" value="1"/>
</dbReference>
<sequence>MTQPDSAAETTVAAPAVAPAAGPAEGVLAQIRAALPMLGSSEQRVADVLIAHAGQAAALSTADVAQLAGTSPATVVRACKNMGFSGFQHLRLEIARQEPAEAGGGAEDPVAGVFSAAQDSLAVAARMLDRRALEQAAGAIAAAGTVLMVGNGFSAPPLQDAALRLLTQGVNVHAPADVQAQQFTARGLGAADVCLAVSYSGANRNTLATCGTAREQGATMISVTSFTQSPLMRLTDIALVTGSVRKPHAIDPFQSRLAHMAALQALCMLVEGGDSTVPQMRSVVADSLTEE</sequence>
<dbReference type="AlphaFoldDB" id="A0A8J2TXC8"/>
<dbReference type="RefSeq" id="WP_188550208.1">
    <property type="nucleotide sequence ID" value="NZ_BMFY01000005.1"/>
</dbReference>
<evidence type="ECO:0000256" key="3">
    <source>
        <dbReference type="ARBA" id="ARBA00023163"/>
    </source>
</evidence>
<protein>
    <recommendedName>
        <fullName evidence="8">RpiR family transcriptional regulator</fullName>
    </recommendedName>
</protein>
<feature type="domain" description="SIS" evidence="5">
    <location>
        <begin position="136"/>
        <end position="276"/>
    </location>
</feature>
<dbReference type="PROSITE" id="PS51071">
    <property type="entry name" value="HTH_RPIR"/>
    <property type="match status" value="1"/>
</dbReference>
<dbReference type="Pfam" id="PF01418">
    <property type="entry name" value="HTH_6"/>
    <property type="match status" value="1"/>
</dbReference>
<dbReference type="InterPro" id="IPR035472">
    <property type="entry name" value="RpiR-like_SIS"/>
</dbReference>
<evidence type="ECO:0008006" key="8">
    <source>
        <dbReference type="Google" id="ProtNLM"/>
    </source>
</evidence>
<dbReference type="SUPFAM" id="SSF53697">
    <property type="entry name" value="SIS domain"/>
    <property type="match status" value="1"/>
</dbReference>
<dbReference type="PANTHER" id="PTHR30514:SF1">
    <property type="entry name" value="HTH-TYPE TRANSCRIPTIONAL REGULATOR HEXR-RELATED"/>
    <property type="match status" value="1"/>
</dbReference>
<dbReference type="GO" id="GO:1901135">
    <property type="term" value="P:carbohydrate derivative metabolic process"/>
    <property type="evidence" value="ECO:0007669"/>
    <property type="project" value="InterPro"/>
</dbReference>
<keyword evidence="7" id="KW-1185">Reference proteome</keyword>
<proteinExistence type="predicted"/>
<reference evidence="6" key="1">
    <citation type="journal article" date="2014" name="Int. J. Syst. Evol. Microbiol.">
        <title>Complete genome sequence of Corynebacterium casei LMG S-19264T (=DSM 44701T), isolated from a smear-ripened cheese.</title>
        <authorList>
            <consortium name="US DOE Joint Genome Institute (JGI-PGF)"/>
            <person name="Walter F."/>
            <person name="Albersmeier A."/>
            <person name="Kalinowski J."/>
            <person name="Ruckert C."/>
        </authorList>
    </citation>
    <scope>NUCLEOTIDE SEQUENCE</scope>
    <source>
        <strain evidence="6">CGMCC 1.12785</strain>
    </source>
</reference>
<accession>A0A8J2TXC8</accession>
<dbReference type="CDD" id="cd05013">
    <property type="entry name" value="SIS_RpiR"/>
    <property type="match status" value="1"/>
</dbReference>
<keyword evidence="1" id="KW-0805">Transcription regulation</keyword>
<dbReference type="InterPro" id="IPR009057">
    <property type="entry name" value="Homeodomain-like_sf"/>
</dbReference>
<reference evidence="6" key="2">
    <citation type="submission" date="2020-09" db="EMBL/GenBank/DDBJ databases">
        <authorList>
            <person name="Sun Q."/>
            <person name="Zhou Y."/>
        </authorList>
    </citation>
    <scope>NUCLEOTIDE SEQUENCE</scope>
    <source>
        <strain evidence="6">CGMCC 1.12785</strain>
    </source>
</reference>
<dbReference type="GO" id="GO:0003677">
    <property type="term" value="F:DNA binding"/>
    <property type="evidence" value="ECO:0007669"/>
    <property type="project" value="UniProtKB-KW"/>
</dbReference>
<keyword evidence="2" id="KW-0238">DNA-binding</keyword>
<dbReference type="SUPFAM" id="SSF46689">
    <property type="entry name" value="Homeodomain-like"/>
    <property type="match status" value="1"/>
</dbReference>
<comment type="caution">
    <text evidence="6">The sequence shown here is derived from an EMBL/GenBank/DDBJ whole genome shotgun (WGS) entry which is preliminary data.</text>
</comment>
<dbReference type="Gene3D" id="1.10.10.10">
    <property type="entry name" value="Winged helix-like DNA-binding domain superfamily/Winged helix DNA-binding domain"/>
    <property type="match status" value="1"/>
</dbReference>
<evidence type="ECO:0000259" key="5">
    <source>
        <dbReference type="PROSITE" id="PS51464"/>
    </source>
</evidence>
<dbReference type="Proteomes" id="UP000616114">
    <property type="component" value="Unassembled WGS sequence"/>
</dbReference>
<evidence type="ECO:0000256" key="2">
    <source>
        <dbReference type="ARBA" id="ARBA00023125"/>
    </source>
</evidence>
<evidence type="ECO:0000313" key="6">
    <source>
        <dbReference type="EMBL" id="GGA12249.1"/>
    </source>
</evidence>
<evidence type="ECO:0000313" key="7">
    <source>
        <dbReference type="Proteomes" id="UP000616114"/>
    </source>
</evidence>
<dbReference type="InterPro" id="IPR047640">
    <property type="entry name" value="RpiR-like"/>
</dbReference>
<dbReference type="InterPro" id="IPR001347">
    <property type="entry name" value="SIS_dom"/>
</dbReference>
<organism evidence="6 7">
    <name type="scientific">Sediminivirga luteola</name>
    <dbReference type="NCBI Taxonomy" id="1774748"/>
    <lineage>
        <taxon>Bacteria</taxon>
        <taxon>Bacillati</taxon>
        <taxon>Actinomycetota</taxon>
        <taxon>Actinomycetes</taxon>
        <taxon>Micrococcales</taxon>
        <taxon>Brevibacteriaceae</taxon>
        <taxon>Sediminivirga</taxon>
    </lineage>
</organism>
<evidence type="ECO:0000256" key="1">
    <source>
        <dbReference type="ARBA" id="ARBA00023015"/>
    </source>
</evidence>
<gene>
    <name evidence="6" type="ORF">GCM10011333_13850</name>
</gene>
<dbReference type="GO" id="GO:0003700">
    <property type="term" value="F:DNA-binding transcription factor activity"/>
    <property type="evidence" value="ECO:0007669"/>
    <property type="project" value="InterPro"/>
</dbReference>
<dbReference type="InterPro" id="IPR000281">
    <property type="entry name" value="HTH_RpiR"/>
</dbReference>
<keyword evidence="3" id="KW-0804">Transcription</keyword>
<evidence type="ECO:0000259" key="4">
    <source>
        <dbReference type="PROSITE" id="PS51071"/>
    </source>
</evidence>
<dbReference type="EMBL" id="BMFY01000005">
    <property type="protein sequence ID" value="GGA12249.1"/>
    <property type="molecule type" value="Genomic_DNA"/>
</dbReference>
<dbReference type="GO" id="GO:0097367">
    <property type="term" value="F:carbohydrate derivative binding"/>
    <property type="evidence" value="ECO:0007669"/>
    <property type="project" value="InterPro"/>
</dbReference>
<dbReference type="Gene3D" id="3.40.50.10490">
    <property type="entry name" value="Glucose-6-phosphate isomerase like protein, domain 1"/>
    <property type="match status" value="1"/>
</dbReference>
<dbReference type="InterPro" id="IPR046348">
    <property type="entry name" value="SIS_dom_sf"/>
</dbReference>
<dbReference type="Pfam" id="PF01380">
    <property type="entry name" value="SIS"/>
    <property type="match status" value="1"/>
</dbReference>